<organism evidence="1 2">
    <name type="scientific">Naganishia adeliensis</name>
    <dbReference type="NCBI Taxonomy" id="92952"/>
    <lineage>
        <taxon>Eukaryota</taxon>
        <taxon>Fungi</taxon>
        <taxon>Dikarya</taxon>
        <taxon>Basidiomycota</taxon>
        <taxon>Agaricomycotina</taxon>
        <taxon>Tremellomycetes</taxon>
        <taxon>Filobasidiales</taxon>
        <taxon>Filobasidiaceae</taxon>
        <taxon>Naganishia</taxon>
    </lineage>
</organism>
<sequence>MSPNGNGISPSTNGTANLNGGEPVVDLAVAGDNPGPAHADVPALDLFSLAGKAIIVTGGARGLGLCIGTALLEAKAAHVYCCDVLPEPNAEEWAKAKHTAKKFGGGISYTKLDITNVDMVNEAFEKIYEEADAEVSGVLAAAGIQQMIPSLEYPAADFRRVMDVNVAGTFFTIQAAARQMQKRNIRGSIAIVASMSGSIANKGLTCLAYNTSKGALLQMCRSAAAEWGQYGIRVNTLSPGYIRTAMTDGLLAERPDLEEEWLRGSMLNRLSTPDEFRGPVLYLLSKASSFTTGADLLVDGGHTAF</sequence>
<evidence type="ECO:0000313" key="1">
    <source>
        <dbReference type="EMBL" id="KAJ9099730.1"/>
    </source>
</evidence>
<dbReference type="EMBL" id="JASBWS010000080">
    <property type="protein sequence ID" value="KAJ9099730.1"/>
    <property type="molecule type" value="Genomic_DNA"/>
</dbReference>
<dbReference type="Proteomes" id="UP001230649">
    <property type="component" value="Unassembled WGS sequence"/>
</dbReference>
<evidence type="ECO:0000313" key="2">
    <source>
        <dbReference type="Proteomes" id="UP001230649"/>
    </source>
</evidence>
<reference evidence="1" key="1">
    <citation type="submission" date="2023-04" db="EMBL/GenBank/DDBJ databases">
        <title>Draft Genome sequencing of Naganishia species isolated from polar environments using Oxford Nanopore Technology.</title>
        <authorList>
            <person name="Leo P."/>
            <person name="Venkateswaran K."/>
        </authorList>
    </citation>
    <scope>NUCLEOTIDE SEQUENCE</scope>
    <source>
        <strain evidence="1">MNA-CCFEE 5262</strain>
    </source>
</reference>
<proteinExistence type="predicted"/>
<comment type="caution">
    <text evidence="1">The sequence shown here is derived from an EMBL/GenBank/DDBJ whole genome shotgun (WGS) entry which is preliminary data.</text>
</comment>
<name>A0ACC2VK05_9TREE</name>
<keyword evidence="2" id="KW-1185">Reference proteome</keyword>
<accession>A0ACC2VK05</accession>
<protein>
    <submittedName>
        <fullName evidence="1">Uncharacterized protein</fullName>
    </submittedName>
</protein>
<gene>
    <name evidence="1" type="ORF">QFC20_005608</name>
</gene>